<accession>A0A2P2P0U2</accession>
<evidence type="ECO:0000313" key="1">
    <source>
        <dbReference type="EMBL" id="MBX48348.1"/>
    </source>
</evidence>
<name>A0A2P2P0U2_RHIMU</name>
<reference evidence="1" key="1">
    <citation type="submission" date="2018-02" db="EMBL/GenBank/DDBJ databases">
        <title>Rhizophora mucronata_Transcriptome.</title>
        <authorList>
            <person name="Meera S.P."/>
            <person name="Sreeshan A."/>
            <person name="Augustine A."/>
        </authorList>
    </citation>
    <scope>NUCLEOTIDE SEQUENCE</scope>
    <source>
        <tissue evidence="1">Leaf</tissue>
    </source>
</reference>
<organism evidence="1">
    <name type="scientific">Rhizophora mucronata</name>
    <name type="common">Asiatic mangrove</name>
    <dbReference type="NCBI Taxonomy" id="61149"/>
    <lineage>
        <taxon>Eukaryota</taxon>
        <taxon>Viridiplantae</taxon>
        <taxon>Streptophyta</taxon>
        <taxon>Embryophyta</taxon>
        <taxon>Tracheophyta</taxon>
        <taxon>Spermatophyta</taxon>
        <taxon>Magnoliopsida</taxon>
        <taxon>eudicotyledons</taxon>
        <taxon>Gunneridae</taxon>
        <taxon>Pentapetalae</taxon>
        <taxon>rosids</taxon>
        <taxon>fabids</taxon>
        <taxon>Malpighiales</taxon>
        <taxon>Rhizophoraceae</taxon>
        <taxon>Rhizophora</taxon>
    </lineage>
</organism>
<protein>
    <submittedName>
        <fullName evidence="1">Uncharacterized protein</fullName>
    </submittedName>
</protein>
<proteinExistence type="predicted"/>
<dbReference type="EMBL" id="GGEC01067864">
    <property type="protein sequence ID" value="MBX48348.1"/>
    <property type="molecule type" value="Transcribed_RNA"/>
</dbReference>
<sequence>MQASVCSCSYVQPMDQLSYLLFSHGSLCNQSVILYNDWLLQGQNVYQDFVFHVSFRVSFNTNFTVFYLAIL</sequence>
<dbReference type="AlphaFoldDB" id="A0A2P2P0U2"/>